<keyword evidence="2" id="KW-1185">Reference proteome</keyword>
<accession>A0A1I5SRE6</accession>
<reference evidence="1 2" key="1">
    <citation type="submission" date="2016-10" db="EMBL/GenBank/DDBJ databases">
        <authorList>
            <person name="de Groot N.N."/>
        </authorList>
    </citation>
    <scope>NUCLEOTIDE SEQUENCE [LARGE SCALE GENOMIC DNA]</scope>
    <source>
        <strain evidence="1 2">CGMCC 1.9113</strain>
    </source>
</reference>
<dbReference type="RefSeq" id="WP_177200133.1">
    <property type="nucleotide sequence ID" value="NZ_FOXP01000006.1"/>
</dbReference>
<evidence type="ECO:0000313" key="2">
    <source>
        <dbReference type="Proteomes" id="UP000199586"/>
    </source>
</evidence>
<dbReference type="Proteomes" id="UP000199586">
    <property type="component" value="Unassembled WGS sequence"/>
</dbReference>
<gene>
    <name evidence="1" type="ORF">SAMN04488241_10655</name>
</gene>
<protein>
    <submittedName>
        <fullName evidence="1">Uncharacterized protein</fullName>
    </submittedName>
</protein>
<name>A0A1I5SRE6_9SPHN</name>
<proteinExistence type="predicted"/>
<sequence length="51" mass="5383">MTGPTDISRLLQLLRDALAEADACGDTLIAALLTECIETAERHHTPHSPGG</sequence>
<dbReference type="AlphaFoldDB" id="A0A1I5SRE6"/>
<evidence type="ECO:0000313" key="1">
    <source>
        <dbReference type="EMBL" id="SFP72856.1"/>
    </source>
</evidence>
<dbReference type="EMBL" id="FOXP01000006">
    <property type="protein sequence ID" value="SFP72856.1"/>
    <property type="molecule type" value="Genomic_DNA"/>
</dbReference>
<organism evidence="1 2">
    <name type="scientific">Sphingomonas rubra</name>
    <dbReference type="NCBI Taxonomy" id="634430"/>
    <lineage>
        <taxon>Bacteria</taxon>
        <taxon>Pseudomonadati</taxon>
        <taxon>Pseudomonadota</taxon>
        <taxon>Alphaproteobacteria</taxon>
        <taxon>Sphingomonadales</taxon>
        <taxon>Sphingomonadaceae</taxon>
        <taxon>Sphingomonas</taxon>
    </lineage>
</organism>